<keyword evidence="3 5" id="KW-0472">Membrane</keyword>
<feature type="transmembrane region" description="Helical" evidence="5">
    <location>
        <begin position="148"/>
        <end position="172"/>
    </location>
</feature>
<protein>
    <submittedName>
        <fullName evidence="6">MFS transporter</fullName>
    </submittedName>
</protein>
<dbReference type="Pfam" id="PF07690">
    <property type="entry name" value="MFS_1"/>
    <property type="match status" value="1"/>
</dbReference>
<gene>
    <name evidence="6" type="ORF">RY831_21120</name>
</gene>
<evidence type="ECO:0000256" key="4">
    <source>
        <dbReference type="SAM" id="MobiDB-lite"/>
    </source>
</evidence>
<evidence type="ECO:0000256" key="1">
    <source>
        <dbReference type="ARBA" id="ARBA00022692"/>
    </source>
</evidence>
<sequence>MKKLRSLQSLLLGIGRNEAPAVFAGFLMLFSLFSSYFMLRPVREAMGIAGGVDKLQWLFTGTFVVTLAATPAIGWAISKIRRRHVCHWILGFFALNLLAFGIAFAMAGDAPWLARSFFIWLSVFNLAAISIAWSVLADIFLAEQARRLFALMAAGASLGGLAGPLAGALLVTRIGNEGLLFLAAAILVVTIACSDYLQRWRDRFPFDLPPDMPRQEQNAPMMPRDSRNLRDSRDSRLGGNALAGAADVLRSPFLLGIALFVVLLASVNTFLYLEQARLVAERFASRTEQTRFFATIDAVVQLLSLLVQFFLTARIATSLGVRALLVGLPLAMIAGFLLLTVSPLFALFIMILVVRRVGEYALVRPGREMLFTVLPPHIKYKAKNFIDTVVYRGADAVSAWLKTLADLMLAPQAVPLLGACIAAAWAASAMSISRSYRRLDMPEASDVPRAASVPESAQGKPQAPS</sequence>
<keyword evidence="1 5" id="KW-0812">Transmembrane</keyword>
<feature type="transmembrane region" description="Helical" evidence="5">
    <location>
        <begin position="117"/>
        <end position="141"/>
    </location>
</feature>
<feature type="transmembrane region" description="Helical" evidence="5">
    <location>
        <begin position="413"/>
        <end position="432"/>
    </location>
</feature>
<name>A0ABU6JDF3_9BURK</name>
<reference evidence="6 7" key="1">
    <citation type="submission" date="2023-10" db="EMBL/GenBank/DDBJ databases">
        <title>Noviherbaspirillum sp. CPCC 100848 genome assembly.</title>
        <authorList>
            <person name="Li X.Y."/>
            <person name="Fang X.M."/>
        </authorList>
    </citation>
    <scope>NUCLEOTIDE SEQUENCE [LARGE SCALE GENOMIC DNA]</scope>
    <source>
        <strain evidence="6 7">CPCC 100848</strain>
    </source>
</reference>
<keyword evidence="7" id="KW-1185">Reference proteome</keyword>
<dbReference type="SUPFAM" id="SSF103473">
    <property type="entry name" value="MFS general substrate transporter"/>
    <property type="match status" value="1"/>
</dbReference>
<accession>A0ABU6JDF3</accession>
<organism evidence="6 7">
    <name type="scientific">Noviherbaspirillum album</name>
    <dbReference type="NCBI Taxonomy" id="3080276"/>
    <lineage>
        <taxon>Bacteria</taxon>
        <taxon>Pseudomonadati</taxon>
        <taxon>Pseudomonadota</taxon>
        <taxon>Betaproteobacteria</taxon>
        <taxon>Burkholderiales</taxon>
        <taxon>Oxalobacteraceae</taxon>
        <taxon>Noviherbaspirillum</taxon>
    </lineage>
</organism>
<feature type="transmembrane region" description="Helical" evidence="5">
    <location>
        <begin position="178"/>
        <end position="197"/>
    </location>
</feature>
<evidence type="ECO:0000256" key="5">
    <source>
        <dbReference type="SAM" id="Phobius"/>
    </source>
</evidence>
<dbReference type="RefSeq" id="WP_326508358.1">
    <property type="nucleotide sequence ID" value="NZ_JAWIIV010000020.1"/>
</dbReference>
<comment type="caution">
    <text evidence="6">The sequence shown here is derived from an EMBL/GenBank/DDBJ whole genome shotgun (WGS) entry which is preliminary data.</text>
</comment>
<feature type="transmembrane region" description="Helical" evidence="5">
    <location>
        <begin position="85"/>
        <end position="105"/>
    </location>
</feature>
<feature type="transmembrane region" description="Helical" evidence="5">
    <location>
        <begin position="292"/>
        <end position="311"/>
    </location>
</feature>
<keyword evidence="2 5" id="KW-1133">Transmembrane helix</keyword>
<dbReference type="PANTHER" id="PTHR43596:SF1">
    <property type="entry name" value="ADP,ATP CARRIER PROTEIN"/>
    <property type="match status" value="1"/>
</dbReference>
<evidence type="ECO:0000256" key="2">
    <source>
        <dbReference type="ARBA" id="ARBA00022989"/>
    </source>
</evidence>
<dbReference type="InterPro" id="IPR011701">
    <property type="entry name" value="MFS"/>
</dbReference>
<dbReference type="EMBL" id="JAWIIV010000020">
    <property type="protein sequence ID" value="MEC4721674.1"/>
    <property type="molecule type" value="Genomic_DNA"/>
</dbReference>
<dbReference type="Gene3D" id="1.20.1250.20">
    <property type="entry name" value="MFS general substrate transporter like domains"/>
    <property type="match status" value="1"/>
</dbReference>
<evidence type="ECO:0000256" key="3">
    <source>
        <dbReference type="ARBA" id="ARBA00023136"/>
    </source>
</evidence>
<proteinExistence type="predicted"/>
<dbReference type="CDD" id="cd06174">
    <property type="entry name" value="MFS"/>
    <property type="match status" value="1"/>
</dbReference>
<feature type="transmembrane region" description="Helical" evidence="5">
    <location>
        <begin position="21"/>
        <end position="39"/>
    </location>
</feature>
<feature type="region of interest" description="Disordered" evidence="4">
    <location>
        <begin position="446"/>
        <end position="465"/>
    </location>
</feature>
<feature type="transmembrane region" description="Helical" evidence="5">
    <location>
        <begin position="253"/>
        <end position="272"/>
    </location>
</feature>
<feature type="region of interest" description="Disordered" evidence="4">
    <location>
        <begin position="211"/>
        <end position="230"/>
    </location>
</feature>
<dbReference type="Proteomes" id="UP001352263">
    <property type="component" value="Unassembled WGS sequence"/>
</dbReference>
<evidence type="ECO:0000313" key="6">
    <source>
        <dbReference type="EMBL" id="MEC4721674.1"/>
    </source>
</evidence>
<dbReference type="InterPro" id="IPR036259">
    <property type="entry name" value="MFS_trans_sf"/>
</dbReference>
<dbReference type="PANTHER" id="PTHR43596">
    <property type="entry name" value="ADP,ATP CARRIER PROTEIN"/>
    <property type="match status" value="1"/>
</dbReference>
<evidence type="ECO:0000313" key="7">
    <source>
        <dbReference type="Proteomes" id="UP001352263"/>
    </source>
</evidence>
<feature type="transmembrane region" description="Helical" evidence="5">
    <location>
        <begin position="323"/>
        <end position="354"/>
    </location>
</feature>
<feature type="transmembrane region" description="Helical" evidence="5">
    <location>
        <begin position="59"/>
        <end position="78"/>
    </location>
</feature>